<sequence length="259" mass="28753">MKVTALNPVGAVVDGVRVDALRQAHVDVLQRLLGEHGVLVFRDQSIDDAAFTRFLRSFGELMFTTGETPVDGHPYLNVVSNVGRKTPPRSTFHIDTSYVRTPPAYTALRAVEVPETGGQTLFSNQYRAYERLPKDIRQDVAMRSITHVVTGVEVGDDDETSAVHPVVRKHPVSGRRALYLSSPARCATVSGLTPEDGRALVEHLIEHCTRDENVMRHAWLPGDVVMWDNRCVMHKADHTGVVGRRVLHRGMVATEPPPR</sequence>
<dbReference type="GO" id="GO:0000908">
    <property type="term" value="F:taurine dioxygenase activity"/>
    <property type="evidence" value="ECO:0007669"/>
    <property type="project" value="TreeGrafter"/>
</dbReference>
<evidence type="ECO:0000256" key="2">
    <source>
        <dbReference type="ARBA" id="ARBA00022723"/>
    </source>
</evidence>
<dbReference type="RefSeq" id="WP_163734981.1">
    <property type="nucleotide sequence ID" value="NZ_AP022601.1"/>
</dbReference>
<dbReference type="PANTHER" id="PTHR30468">
    <property type="entry name" value="ALPHA-KETOGLUTARATE-DEPENDENT SULFONATE DIOXYGENASE"/>
    <property type="match status" value="1"/>
</dbReference>
<comment type="similarity">
    <text evidence="1">Belongs to the TfdA dioxygenase family.</text>
</comment>
<reference evidence="7 8" key="1">
    <citation type="journal article" date="2019" name="Emerg. Microbes Infect.">
        <title>Comprehensive subspecies identification of 175 nontuberculous mycobacteria species based on 7547 genomic profiles.</title>
        <authorList>
            <person name="Matsumoto Y."/>
            <person name="Kinjo T."/>
            <person name="Motooka D."/>
            <person name="Nabeya D."/>
            <person name="Jung N."/>
            <person name="Uechi K."/>
            <person name="Horii T."/>
            <person name="Iida T."/>
            <person name="Fujita J."/>
            <person name="Nakamura S."/>
        </authorList>
    </citation>
    <scope>NUCLEOTIDE SEQUENCE [LARGE SCALE GENOMIC DNA]</scope>
    <source>
        <strain evidence="7 8">JCM 6399</strain>
    </source>
</reference>
<evidence type="ECO:0000313" key="8">
    <source>
        <dbReference type="Proteomes" id="UP000465785"/>
    </source>
</evidence>
<accession>A0A9W4FHQ6</accession>
<dbReference type="InterPro" id="IPR051323">
    <property type="entry name" value="AtsK-like"/>
</dbReference>
<evidence type="ECO:0000256" key="1">
    <source>
        <dbReference type="ARBA" id="ARBA00005896"/>
    </source>
</evidence>
<dbReference type="GO" id="GO:0005737">
    <property type="term" value="C:cytoplasm"/>
    <property type="evidence" value="ECO:0007669"/>
    <property type="project" value="TreeGrafter"/>
</dbReference>
<dbReference type="InterPro" id="IPR042098">
    <property type="entry name" value="TauD-like_sf"/>
</dbReference>
<feature type="domain" description="TauD/TfdA-like" evidence="6">
    <location>
        <begin position="4"/>
        <end position="250"/>
    </location>
</feature>
<organism evidence="7 8">
    <name type="scientific">Mycobacterium gallinarum</name>
    <dbReference type="NCBI Taxonomy" id="39689"/>
    <lineage>
        <taxon>Bacteria</taxon>
        <taxon>Bacillati</taxon>
        <taxon>Actinomycetota</taxon>
        <taxon>Actinomycetes</taxon>
        <taxon>Mycobacteriales</taxon>
        <taxon>Mycobacteriaceae</taxon>
        <taxon>Mycobacterium</taxon>
    </lineage>
</organism>
<evidence type="ECO:0000313" key="7">
    <source>
        <dbReference type="EMBL" id="BBY95622.1"/>
    </source>
</evidence>
<keyword evidence="3 7" id="KW-0223">Dioxygenase</keyword>
<dbReference type="InterPro" id="IPR003819">
    <property type="entry name" value="TauD/TfdA-like"/>
</dbReference>
<evidence type="ECO:0000256" key="5">
    <source>
        <dbReference type="ARBA" id="ARBA00023004"/>
    </source>
</evidence>
<dbReference type="Proteomes" id="UP000465785">
    <property type="component" value="Chromosome"/>
</dbReference>
<dbReference type="EMBL" id="AP022601">
    <property type="protein sequence ID" value="BBY95622.1"/>
    <property type="molecule type" value="Genomic_DNA"/>
</dbReference>
<dbReference type="KEGG" id="mgau:MGALJ_52910"/>
<keyword evidence="5" id="KW-0408">Iron</keyword>
<keyword evidence="8" id="KW-1185">Reference proteome</keyword>
<proteinExistence type="inferred from homology"/>
<dbReference type="SUPFAM" id="SSF51197">
    <property type="entry name" value="Clavaminate synthase-like"/>
    <property type="match status" value="1"/>
</dbReference>
<keyword evidence="4" id="KW-0560">Oxidoreductase</keyword>
<dbReference type="AlphaFoldDB" id="A0A9W4FHQ6"/>
<evidence type="ECO:0000259" key="6">
    <source>
        <dbReference type="Pfam" id="PF02668"/>
    </source>
</evidence>
<gene>
    <name evidence="7" type="primary">tauD</name>
    <name evidence="7" type="ORF">MGALJ_52910</name>
</gene>
<dbReference type="Pfam" id="PF02668">
    <property type="entry name" value="TauD"/>
    <property type="match status" value="1"/>
</dbReference>
<name>A0A9W4FHQ6_9MYCO</name>
<dbReference type="GO" id="GO:0006790">
    <property type="term" value="P:sulfur compound metabolic process"/>
    <property type="evidence" value="ECO:0007669"/>
    <property type="project" value="TreeGrafter"/>
</dbReference>
<keyword evidence="2" id="KW-0479">Metal-binding</keyword>
<protein>
    <submittedName>
        <fullName evidence="7">Taurine dioxygenase</fullName>
    </submittedName>
</protein>
<evidence type="ECO:0000256" key="4">
    <source>
        <dbReference type="ARBA" id="ARBA00023002"/>
    </source>
</evidence>
<dbReference type="PANTHER" id="PTHR30468:SF1">
    <property type="entry name" value="ALPHA-KETOGLUTARATE-DEPENDENT SULFONATE DIOXYGENASE"/>
    <property type="match status" value="1"/>
</dbReference>
<dbReference type="Gene3D" id="3.60.130.10">
    <property type="entry name" value="Clavaminate synthase-like"/>
    <property type="match status" value="1"/>
</dbReference>
<evidence type="ECO:0000256" key="3">
    <source>
        <dbReference type="ARBA" id="ARBA00022964"/>
    </source>
</evidence>
<dbReference type="GO" id="GO:0046872">
    <property type="term" value="F:metal ion binding"/>
    <property type="evidence" value="ECO:0007669"/>
    <property type="project" value="UniProtKB-KW"/>
</dbReference>